<feature type="transmembrane region" description="Helical" evidence="6">
    <location>
        <begin position="403"/>
        <end position="428"/>
    </location>
</feature>
<dbReference type="PIRSF" id="PIRSF006060">
    <property type="entry name" value="AA_transporter"/>
    <property type="match status" value="1"/>
</dbReference>
<keyword evidence="3 6" id="KW-0812">Transmembrane</keyword>
<feature type="transmembrane region" description="Helical" evidence="6">
    <location>
        <begin position="234"/>
        <end position="253"/>
    </location>
</feature>
<evidence type="ECO:0000256" key="3">
    <source>
        <dbReference type="ARBA" id="ARBA00022692"/>
    </source>
</evidence>
<feature type="transmembrane region" description="Helical" evidence="6">
    <location>
        <begin position="274"/>
        <end position="296"/>
    </location>
</feature>
<organism evidence="7 8">
    <name type="scientific">Stachybotrys chlorohalonatus (strain IBT 40285)</name>
    <dbReference type="NCBI Taxonomy" id="1283841"/>
    <lineage>
        <taxon>Eukaryota</taxon>
        <taxon>Fungi</taxon>
        <taxon>Dikarya</taxon>
        <taxon>Ascomycota</taxon>
        <taxon>Pezizomycotina</taxon>
        <taxon>Sordariomycetes</taxon>
        <taxon>Hypocreomycetidae</taxon>
        <taxon>Hypocreales</taxon>
        <taxon>Stachybotryaceae</taxon>
        <taxon>Stachybotrys</taxon>
    </lineage>
</organism>
<feature type="transmembrane region" description="Helical" evidence="6">
    <location>
        <begin position="74"/>
        <end position="94"/>
    </location>
</feature>
<dbReference type="Pfam" id="PF13520">
    <property type="entry name" value="AA_permease_2"/>
    <property type="match status" value="1"/>
</dbReference>
<feature type="transmembrane region" description="Helical" evidence="6">
    <location>
        <begin position="49"/>
        <end position="68"/>
    </location>
</feature>
<dbReference type="GO" id="GO:0022857">
    <property type="term" value="F:transmembrane transporter activity"/>
    <property type="evidence" value="ECO:0007669"/>
    <property type="project" value="InterPro"/>
</dbReference>
<comment type="subcellular location">
    <subcellularLocation>
        <location evidence="1">Membrane</location>
        <topology evidence="1">Multi-pass membrane protein</topology>
    </subcellularLocation>
</comment>
<keyword evidence="8" id="KW-1185">Reference proteome</keyword>
<dbReference type="Gene3D" id="1.20.1740.10">
    <property type="entry name" value="Amino acid/polyamine transporter I"/>
    <property type="match status" value="1"/>
</dbReference>
<protein>
    <recommendedName>
        <fullName evidence="9">Amino acid permease/ SLC12A domain-containing protein</fullName>
    </recommendedName>
</protein>
<evidence type="ECO:0000313" key="7">
    <source>
        <dbReference type="EMBL" id="KFA68548.1"/>
    </source>
</evidence>
<dbReference type="PANTHER" id="PTHR45649">
    <property type="entry name" value="AMINO-ACID PERMEASE BAT1"/>
    <property type="match status" value="1"/>
</dbReference>
<feature type="transmembrane region" description="Helical" evidence="6">
    <location>
        <begin position="328"/>
        <end position="356"/>
    </location>
</feature>
<dbReference type="STRING" id="1283841.A0A084QX63"/>
<evidence type="ECO:0000256" key="1">
    <source>
        <dbReference type="ARBA" id="ARBA00004141"/>
    </source>
</evidence>
<dbReference type="AlphaFoldDB" id="A0A084QX63"/>
<sequence length="512" mass="56096">MPAIMAEKLSIRTEGGDVSPNEDVEVVQITSDNGALQQNFGLWTFSAQAVVLSGSWAFAATALTIAIFGGGAPVAIWGTIGISFCLGTVVLCLAEYGSVYPSAAGCTYIASKVAGPEWGRFCGYMTGAFHCLGGLFSPPAFLVVLSQLILTCANIMHSDYEPTRWQVFLLYQFWNIMALLVLLYGSRILPLLSTIAFVFLAGGLFLTIGLLVGFSPARAESHIVFLDFYNLTGFESPIICAMLGLLGPIYGFGPPHFILNMAEDVKNPARNMPIALAAQQIGSTIMLLAFYIAAYYTVLDYNLLFESTFPSIVGAVYLEATHNRAVTMFLLVIVLAPAFFACFSYFLANVRLLYGFTRDGPLPKRDWFSKVDTNKNIPINILYISTFINFLLGFVYLASRAGFSIILGSSGIFYAGGYLFFLVPTIFNRRRYMGNGHFKLPFSVGMACAIFAALYELWTMVVYCLPPSYPVTAENANFTPVFLGAGPLLSLAGYYFHGREHFQLKHQLEGIH</sequence>
<dbReference type="Proteomes" id="UP000028524">
    <property type="component" value="Unassembled WGS sequence"/>
</dbReference>
<evidence type="ECO:0008006" key="9">
    <source>
        <dbReference type="Google" id="ProtNLM"/>
    </source>
</evidence>
<evidence type="ECO:0000256" key="4">
    <source>
        <dbReference type="ARBA" id="ARBA00022989"/>
    </source>
</evidence>
<keyword evidence="5 6" id="KW-0472">Membrane</keyword>
<gene>
    <name evidence="7" type="ORF">S40285_07053</name>
</gene>
<dbReference type="OrthoDB" id="3900342at2759"/>
<dbReference type="EMBL" id="KL659824">
    <property type="protein sequence ID" value="KFA68548.1"/>
    <property type="molecule type" value="Genomic_DNA"/>
</dbReference>
<feature type="transmembrane region" description="Helical" evidence="6">
    <location>
        <begin position="191"/>
        <end position="214"/>
    </location>
</feature>
<feature type="transmembrane region" description="Helical" evidence="6">
    <location>
        <begin position="478"/>
        <end position="496"/>
    </location>
</feature>
<dbReference type="GO" id="GO:0016020">
    <property type="term" value="C:membrane"/>
    <property type="evidence" value="ECO:0007669"/>
    <property type="project" value="UniProtKB-SubCell"/>
</dbReference>
<keyword evidence="4 6" id="KW-1133">Transmembrane helix</keyword>
<evidence type="ECO:0000313" key="8">
    <source>
        <dbReference type="Proteomes" id="UP000028524"/>
    </source>
</evidence>
<evidence type="ECO:0000256" key="2">
    <source>
        <dbReference type="ARBA" id="ARBA00022448"/>
    </source>
</evidence>
<accession>A0A084QX63</accession>
<feature type="transmembrane region" description="Helical" evidence="6">
    <location>
        <begin position="377"/>
        <end position="397"/>
    </location>
</feature>
<feature type="transmembrane region" description="Helical" evidence="6">
    <location>
        <begin position="121"/>
        <end position="145"/>
    </location>
</feature>
<dbReference type="PANTHER" id="PTHR45649:SF27">
    <property type="entry name" value="CHOLINE TRANSPORTER (EUROFUNG)"/>
    <property type="match status" value="1"/>
</dbReference>
<evidence type="ECO:0000256" key="5">
    <source>
        <dbReference type="ARBA" id="ARBA00023136"/>
    </source>
</evidence>
<dbReference type="InterPro" id="IPR002293">
    <property type="entry name" value="AA/rel_permease1"/>
</dbReference>
<reference evidence="7 8" key="1">
    <citation type="journal article" date="2014" name="BMC Genomics">
        <title>Comparative genome sequencing reveals chemotype-specific gene clusters in the toxigenic black mold Stachybotrys.</title>
        <authorList>
            <person name="Semeiks J."/>
            <person name="Borek D."/>
            <person name="Otwinowski Z."/>
            <person name="Grishin N.V."/>
        </authorList>
    </citation>
    <scope>NUCLEOTIDE SEQUENCE [LARGE SCALE GENOMIC DNA]</scope>
    <source>
        <strain evidence="7 8">IBT 40285</strain>
    </source>
</reference>
<feature type="transmembrane region" description="Helical" evidence="6">
    <location>
        <begin position="165"/>
        <end position="184"/>
    </location>
</feature>
<dbReference type="HOGENOM" id="CLU_004495_2_1_1"/>
<name>A0A084QX63_STAC4</name>
<keyword evidence="2" id="KW-0813">Transport</keyword>
<dbReference type="OMA" id="YLEATHN"/>
<feature type="transmembrane region" description="Helical" evidence="6">
    <location>
        <begin position="440"/>
        <end position="458"/>
    </location>
</feature>
<proteinExistence type="predicted"/>
<evidence type="ECO:0000256" key="6">
    <source>
        <dbReference type="SAM" id="Phobius"/>
    </source>
</evidence>
<dbReference type="InParanoid" id="A0A084QX63"/>